<evidence type="ECO:0000313" key="4">
    <source>
        <dbReference type="EMBL" id="KAF5365450.1"/>
    </source>
</evidence>
<dbReference type="GO" id="GO:0042981">
    <property type="term" value="P:regulation of apoptotic process"/>
    <property type="evidence" value="ECO:0007669"/>
    <property type="project" value="InterPro"/>
</dbReference>
<dbReference type="Pfam" id="PF00328">
    <property type="entry name" value="His_Phos_2"/>
    <property type="match status" value="1"/>
</dbReference>
<dbReference type="Proteomes" id="UP000559256">
    <property type="component" value="Unassembled WGS sequence"/>
</dbReference>
<dbReference type="InterPro" id="IPR001315">
    <property type="entry name" value="CARD"/>
</dbReference>
<evidence type="ECO:0000259" key="3">
    <source>
        <dbReference type="PROSITE" id="PS50209"/>
    </source>
</evidence>
<dbReference type="InterPro" id="IPR033379">
    <property type="entry name" value="Acid_Pase_AS"/>
</dbReference>
<dbReference type="PANTHER" id="PTHR11567">
    <property type="entry name" value="ACID PHOSPHATASE-RELATED"/>
    <property type="match status" value="1"/>
</dbReference>
<dbReference type="PANTHER" id="PTHR11567:SF110">
    <property type="entry name" value="2-PHOSPHOXYLOSE PHOSPHATASE 1"/>
    <property type="match status" value="1"/>
</dbReference>
<dbReference type="CDD" id="cd07061">
    <property type="entry name" value="HP_HAP_like"/>
    <property type="match status" value="1"/>
</dbReference>
<dbReference type="InterPro" id="IPR029033">
    <property type="entry name" value="His_PPase_superfam"/>
</dbReference>
<gene>
    <name evidence="4" type="ORF">D9758_010880</name>
</gene>
<dbReference type="OrthoDB" id="10257284at2759"/>
<evidence type="ECO:0000313" key="5">
    <source>
        <dbReference type="Proteomes" id="UP000559256"/>
    </source>
</evidence>
<name>A0A8H5LPR1_9AGAR</name>
<proteinExistence type="inferred from homology"/>
<dbReference type="Pfam" id="PF18758">
    <property type="entry name" value="KDZ"/>
    <property type="match status" value="1"/>
</dbReference>
<dbReference type="PROSITE" id="PS00778">
    <property type="entry name" value="HIS_ACID_PHOSPHAT_2"/>
    <property type="match status" value="1"/>
</dbReference>
<feature type="domain" description="CARD" evidence="3">
    <location>
        <begin position="606"/>
        <end position="666"/>
    </location>
</feature>
<evidence type="ECO:0000256" key="1">
    <source>
        <dbReference type="ARBA" id="ARBA00005375"/>
    </source>
</evidence>
<protein>
    <recommendedName>
        <fullName evidence="3">CARD domain-containing protein</fullName>
    </recommendedName>
</protein>
<organism evidence="4 5">
    <name type="scientific">Tetrapyrgos nigripes</name>
    <dbReference type="NCBI Taxonomy" id="182062"/>
    <lineage>
        <taxon>Eukaryota</taxon>
        <taxon>Fungi</taxon>
        <taxon>Dikarya</taxon>
        <taxon>Basidiomycota</taxon>
        <taxon>Agaricomycotina</taxon>
        <taxon>Agaricomycetes</taxon>
        <taxon>Agaricomycetidae</taxon>
        <taxon>Agaricales</taxon>
        <taxon>Marasmiineae</taxon>
        <taxon>Marasmiaceae</taxon>
        <taxon>Tetrapyrgos</taxon>
    </lineage>
</organism>
<comment type="caution">
    <text evidence="4">The sequence shown here is derived from an EMBL/GenBank/DDBJ whole genome shotgun (WGS) entry which is preliminary data.</text>
</comment>
<sequence>MAQLPLEVESYYPLTPDNLQLRQVHIYVRHGEKTPVGIRLTGQPANLPQYWSFCKTARRLQASVAGDEDGDDFMRARKVVEREDGHSVEGDCLLGELTDMGRTSTYNYGRSLRELYVDKLEFLPDYLQKSDEVYFRTINISRTTESLQQIIHSLYPTSKCHTEAVPPLFIRNTKDENLFGNTSSCKRLEILLIGFAQAAASPYNHTLEPLDKKLSKYIGGNPIHVDGNRECQIRAASAHGIKVPPEFEEKVVIDTLEKAVVTEWFAGYKTEEIRRLGMGRLLDDLSKKMQHKVEHREKDPLKILIHSTHDTALAGLTSTLDVFDEKWPPFTASVTFELFKTKAGSNQSTWLSTLILPFRSSAPEYFVRMRYKNKNMHLPICADEGKHLPGSPEFCTLAAFSDRVKELTPKDWEVECAPGGAAGCHFKFSFDYAPGCGETHGETIEEGWSQSNKAAAQTKEMGPGTRAMTLDDIFGFANWQTIAQLDENIGKRLVVAVKEFDLHERDFKQFDNSLASTLGREILGEWRDSVLAWENDHSKPCPYEDPEHDEEKGQLKTVQLEMIAEEKAMLEAGASAFATSPWVFLVEGIELQAAHLELYILTNKYLTTAQQLEVEKRRSGLLKHITQFRNLQSMLMPRLSDVLSAEEMEHIENPDLSRPEKIRLFLPSECGTASAMRTACVAGLMDNEARLREVEARDALEGVRDGLRARTAANRYKVQNITGQIGNTRASGVLRDIDIRIHSRKIRYRLARDALFSLRGHRKWEETLRPLKDEDVRGLSERALTREEQAQREAIMSRLGAEVDEEWSDGEGLEEVMITSRRGERTRHLSWIWYNLRAEELSEGDPEYREALRVEWCKARTRVHRWHEELMLLTDELCRMVDYSIWKGEWWMKRVVGQEGMKTSVSAELAEGLNAYAWQQVKYQEERAVQVTDRWYKLRTHADKVLNRIQALPTLFLDFGEDDTDIIKEAEACI</sequence>
<keyword evidence="2" id="KW-0378">Hydrolase</keyword>
<dbReference type="AlphaFoldDB" id="A0A8H5LPR1"/>
<reference evidence="4 5" key="1">
    <citation type="journal article" date="2020" name="ISME J.">
        <title>Uncovering the hidden diversity of litter-decomposition mechanisms in mushroom-forming fungi.</title>
        <authorList>
            <person name="Floudas D."/>
            <person name="Bentzer J."/>
            <person name="Ahren D."/>
            <person name="Johansson T."/>
            <person name="Persson P."/>
            <person name="Tunlid A."/>
        </authorList>
    </citation>
    <scope>NUCLEOTIDE SEQUENCE [LARGE SCALE GENOMIC DNA]</scope>
    <source>
        <strain evidence="4 5">CBS 291.85</strain>
    </source>
</reference>
<dbReference type="InterPro" id="IPR040521">
    <property type="entry name" value="KDZ"/>
</dbReference>
<dbReference type="Gene3D" id="3.40.50.1240">
    <property type="entry name" value="Phosphoglycerate mutase-like"/>
    <property type="match status" value="1"/>
</dbReference>
<dbReference type="SUPFAM" id="SSF53254">
    <property type="entry name" value="Phosphoglycerate mutase-like"/>
    <property type="match status" value="1"/>
</dbReference>
<evidence type="ECO:0000256" key="2">
    <source>
        <dbReference type="ARBA" id="ARBA00022801"/>
    </source>
</evidence>
<accession>A0A8H5LPR1</accession>
<dbReference type="GO" id="GO:0016791">
    <property type="term" value="F:phosphatase activity"/>
    <property type="evidence" value="ECO:0007669"/>
    <property type="project" value="TreeGrafter"/>
</dbReference>
<dbReference type="InterPro" id="IPR000560">
    <property type="entry name" value="His_Pase_clade-2"/>
</dbReference>
<dbReference type="EMBL" id="JAACJM010000027">
    <property type="protein sequence ID" value="KAF5365450.1"/>
    <property type="molecule type" value="Genomic_DNA"/>
</dbReference>
<comment type="similarity">
    <text evidence="1">Belongs to the histidine acid phosphatase family.</text>
</comment>
<dbReference type="InterPro" id="IPR050645">
    <property type="entry name" value="Histidine_acid_phosphatase"/>
</dbReference>
<dbReference type="PROSITE" id="PS50209">
    <property type="entry name" value="CARD"/>
    <property type="match status" value="1"/>
</dbReference>
<keyword evidence="5" id="KW-1185">Reference proteome</keyword>